<feature type="domain" description="GST C-terminal" evidence="2">
    <location>
        <begin position="89"/>
        <end position="217"/>
    </location>
</feature>
<dbReference type="Gene3D" id="1.20.1050.10">
    <property type="match status" value="1"/>
</dbReference>
<dbReference type="InterPro" id="IPR010987">
    <property type="entry name" value="Glutathione-S-Trfase_C-like"/>
</dbReference>
<dbReference type="InterPro" id="IPR040079">
    <property type="entry name" value="Glutathione_S-Trfase"/>
</dbReference>
<dbReference type="InterPro" id="IPR004045">
    <property type="entry name" value="Glutathione_S-Trfase_N"/>
</dbReference>
<sequence>MQPVLFYGVPQGCSFGSIVALEWLGQPYQLCRIEMLEQPWDRLFGRINPLYQTPALLLESGEALSESLAILLHLAARAPDTPLAPRQGSPAFDQLNQMLSYLVTDFFSAFVPLWVAYEKPELNDEARSVLRALGQEKVADACAYLDQLLSDRPWLLGERRSLADAYLAGVARWVEYHQLFDPHRDYPHLARYLARLAADPAVRFATALEQGEAADGSAGFMGHVSLEQLRPRLVGE</sequence>
<dbReference type="InterPro" id="IPR004046">
    <property type="entry name" value="GST_C"/>
</dbReference>
<dbReference type="CDD" id="cd03188">
    <property type="entry name" value="GST_C_Beta"/>
    <property type="match status" value="1"/>
</dbReference>
<gene>
    <name evidence="3" type="ORF">I0D00_07765</name>
</gene>
<evidence type="ECO:0000313" key="4">
    <source>
        <dbReference type="Proteomes" id="UP001196601"/>
    </source>
</evidence>
<proteinExistence type="predicted"/>
<evidence type="ECO:0000259" key="2">
    <source>
        <dbReference type="PROSITE" id="PS50405"/>
    </source>
</evidence>
<dbReference type="Pfam" id="PF00043">
    <property type="entry name" value="GST_C"/>
    <property type="match status" value="1"/>
</dbReference>
<dbReference type="PANTHER" id="PTHR44051">
    <property type="entry name" value="GLUTATHIONE S-TRANSFERASE-RELATED"/>
    <property type="match status" value="1"/>
</dbReference>
<dbReference type="Gene3D" id="3.40.30.10">
    <property type="entry name" value="Glutaredoxin"/>
    <property type="match status" value="1"/>
</dbReference>
<dbReference type="Pfam" id="PF13409">
    <property type="entry name" value="GST_N_2"/>
    <property type="match status" value="1"/>
</dbReference>
<dbReference type="InterPro" id="IPR036249">
    <property type="entry name" value="Thioredoxin-like_sf"/>
</dbReference>
<dbReference type="EMBL" id="JADPMV010000001">
    <property type="protein sequence ID" value="MBS7661845.1"/>
    <property type="molecule type" value="Genomic_DNA"/>
</dbReference>
<dbReference type="SUPFAM" id="SSF52833">
    <property type="entry name" value="Thioredoxin-like"/>
    <property type="match status" value="1"/>
</dbReference>
<evidence type="ECO:0000313" key="3">
    <source>
        <dbReference type="EMBL" id="MBS7661845.1"/>
    </source>
</evidence>
<comment type="caution">
    <text evidence="3">The sequence shown here is derived from an EMBL/GenBank/DDBJ whole genome shotgun (WGS) entry which is preliminary data.</text>
</comment>
<evidence type="ECO:0000259" key="1">
    <source>
        <dbReference type="PROSITE" id="PS50404"/>
    </source>
</evidence>
<keyword evidence="4" id="KW-1185">Reference proteome</keyword>
<accession>A0ABS5PZB5</accession>
<organism evidence="3 4">
    <name type="scientific">Pseudomonas lalucatii</name>
    <dbReference type="NCBI Taxonomy" id="1424203"/>
    <lineage>
        <taxon>Bacteria</taxon>
        <taxon>Pseudomonadati</taxon>
        <taxon>Pseudomonadota</taxon>
        <taxon>Gammaproteobacteria</taxon>
        <taxon>Pseudomonadales</taxon>
        <taxon>Pseudomonadaceae</taxon>
        <taxon>Pseudomonas</taxon>
    </lineage>
</organism>
<reference evidence="3 4" key="1">
    <citation type="journal article" date="2021" name="Syst. Appl. Microbiol.">
        <title>Pseudomonas lalucatii sp. nov. isolated from Vallgornera, a karstic cave in Mallorca, Western Mediterranean.</title>
        <authorList>
            <person name="Busquets A."/>
            <person name="Mulet M."/>
            <person name="Gomila M."/>
            <person name="Garcia-Valdes E."/>
        </authorList>
    </citation>
    <scope>NUCLEOTIDE SEQUENCE [LARGE SCALE GENOMIC DNA]</scope>
    <source>
        <strain evidence="3 4">R1b54</strain>
    </source>
</reference>
<dbReference type="RefSeq" id="WP_213639160.1">
    <property type="nucleotide sequence ID" value="NZ_JADPMV010000001.1"/>
</dbReference>
<dbReference type="InterPro" id="IPR036282">
    <property type="entry name" value="Glutathione-S-Trfase_C_sf"/>
</dbReference>
<feature type="domain" description="GST N-terminal" evidence="1">
    <location>
        <begin position="1"/>
        <end position="82"/>
    </location>
</feature>
<dbReference type="Proteomes" id="UP001196601">
    <property type="component" value="Unassembled WGS sequence"/>
</dbReference>
<dbReference type="SFLD" id="SFLDS00019">
    <property type="entry name" value="Glutathione_Transferase_(cytos"/>
    <property type="match status" value="1"/>
</dbReference>
<name>A0ABS5PZB5_9PSED</name>
<dbReference type="SUPFAM" id="SSF47616">
    <property type="entry name" value="GST C-terminal domain-like"/>
    <property type="match status" value="1"/>
</dbReference>
<dbReference type="SFLD" id="SFLDG00358">
    <property type="entry name" value="Main_(cytGST)"/>
    <property type="match status" value="1"/>
</dbReference>
<dbReference type="PROSITE" id="PS50404">
    <property type="entry name" value="GST_NTER"/>
    <property type="match status" value="1"/>
</dbReference>
<dbReference type="PANTHER" id="PTHR44051:SF8">
    <property type="entry name" value="GLUTATHIONE S-TRANSFERASE GSTA"/>
    <property type="match status" value="1"/>
</dbReference>
<dbReference type="PROSITE" id="PS50405">
    <property type="entry name" value="GST_CTER"/>
    <property type="match status" value="1"/>
</dbReference>
<protein>
    <submittedName>
        <fullName evidence="3">Glutathione S-transferase family protein</fullName>
    </submittedName>
</protein>
<dbReference type="CDD" id="cd03057">
    <property type="entry name" value="GST_N_Beta"/>
    <property type="match status" value="1"/>
</dbReference>